<feature type="domain" description="Thioredoxin" evidence="1">
    <location>
        <begin position="24"/>
        <end position="164"/>
    </location>
</feature>
<dbReference type="Gene3D" id="3.40.30.10">
    <property type="entry name" value="Glutaredoxin"/>
    <property type="match status" value="1"/>
</dbReference>
<evidence type="ECO:0000313" key="3">
    <source>
        <dbReference type="Proteomes" id="UP000219669"/>
    </source>
</evidence>
<dbReference type="PANTHER" id="PTHR42852:SF18">
    <property type="entry name" value="CHROMOSOME UNDETERMINED SCAFFOLD_47, WHOLE GENOME SHOTGUN SEQUENCE"/>
    <property type="match status" value="1"/>
</dbReference>
<evidence type="ECO:0000313" key="2">
    <source>
        <dbReference type="EMBL" id="SOD68388.1"/>
    </source>
</evidence>
<dbReference type="Proteomes" id="UP000219669">
    <property type="component" value="Unassembled WGS sequence"/>
</dbReference>
<dbReference type="InterPro" id="IPR013740">
    <property type="entry name" value="Redoxin"/>
</dbReference>
<sequence length="165" mass="18587">MKKPFILVFIALLIGALVFILNPSSSYAKAPPFSGSTLNNKTLNNQNLENKVTLINFWFPSCPGCVSEMPKLIKMAHDYQGKDFQIIGIAVPIDPIESVQNYAQTRQLPFDVVFDGNKQIVSQFVKTEVYPTSVLINKRGEVLKTFVGEPNFQELYQEVNQELTK</sequence>
<reference evidence="2 3" key="1">
    <citation type="submission" date="2017-09" db="EMBL/GenBank/DDBJ databases">
        <authorList>
            <person name="Ehlers B."/>
            <person name="Leendertz F.H."/>
        </authorList>
    </citation>
    <scope>NUCLEOTIDE SEQUENCE [LARGE SCALE GENOMIC DNA]</scope>
    <source>
        <strain evidence="2 3">DSM 16848</strain>
    </source>
</reference>
<accession>A0A286EBX2</accession>
<organism evidence="2 3">
    <name type="scientific">Alysiella filiformis DSM 16848</name>
    <dbReference type="NCBI Taxonomy" id="1120981"/>
    <lineage>
        <taxon>Bacteria</taxon>
        <taxon>Pseudomonadati</taxon>
        <taxon>Pseudomonadota</taxon>
        <taxon>Betaproteobacteria</taxon>
        <taxon>Neisseriales</taxon>
        <taxon>Neisseriaceae</taxon>
        <taxon>Alysiella</taxon>
    </lineage>
</organism>
<dbReference type="CDD" id="cd02966">
    <property type="entry name" value="TlpA_like_family"/>
    <property type="match status" value="1"/>
</dbReference>
<dbReference type="SUPFAM" id="SSF52833">
    <property type="entry name" value="Thioredoxin-like"/>
    <property type="match status" value="1"/>
</dbReference>
<proteinExistence type="predicted"/>
<dbReference type="OrthoDB" id="9811352at2"/>
<dbReference type="PROSITE" id="PS51352">
    <property type="entry name" value="THIOREDOXIN_2"/>
    <property type="match status" value="1"/>
</dbReference>
<dbReference type="RefSeq" id="WP_097114289.1">
    <property type="nucleotide sequence ID" value="NZ_CP083931.1"/>
</dbReference>
<dbReference type="AlphaFoldDB" id="A0A286EBX2"/>
<dbReference type="GO" id="GO:0016491">
    <property type="term" value="F:oxidoreductase activity"/>
    <property type="evidence" value="ECO:0007669"/>
    <property type="project" value="InterPro"/>
</dbReference>
<name>A0A286EBX2_9NEIS</name>
<gene>
    <name evidence="2" type="ORF">SAMN02746062_01241</name>
</gene>
<dbReference type="PANTHER" id="PTHR42852">
    <property type="entry name" value="THIOL:DISULFIDE INTERCHANGE PROTEIN DSBE"/>
    <property type="match status" value="1"/>
</dbReference>
<dbReference type="EMBL" id="OCNF01000008">
    <property type="protein sequence ID" value="SOD68388.1"/>
    <property type="molecule type" value="Genomic_DNA"/>
</dbReference>
<evidence type="ECO:0000259" key="1">
    <source>
        <dbReference type="PROSITE" id="PS51352"/>
    </source>
</evidence>
<protein>
    <submittedName>
        <fullName evidence="2">Peroxiredoxin</fullName>
    </submittedName>
</protein>
<dbReference type="InterPro" id="IPR050553">
    <property type="entry name" value="Thioredoxin_ResA/DsbE_sf"/>
</dbReference>
<dbReference type="InterPro" id="IPR036249">
    <property type="entry name" value="Thioredoxin-like_sf"/>
</dbReference>
<keyword evidence="3" id="KW-1185">Reference proteome</keyword>
<dbReference type="InterPro" id="IPR013766">
    <property type="entry name" value="Thioredoxin_domain"/>
</dbReference>
<dbReference type="Pfam" id="PF08534">
    <property type="entry name" value="Redoxin"/>
    <property type="match status" value="1"/>
</dbReference>